<dbReference type="AlphaFoldDB" id="A0AAV4ZSD4"/>
<feature type="signal peptide" evidence="1">
    <location>
        <begin position="1"/>
        <end position="23"/>
    </location>
</feature>
<evidence type="ECO:0000256" key="1">
    <source>
        <dbReference type="SAM" id="SignalP"/>
    </source>
</evidence>
<dbReference type="Proteomes" id="UP001055247">
    <property type="component" value="Unassembled WGS sequence"/>
</dbReference>
<gene>
    <name evidence="2" type="ORF">BHAOGJBA_4273</name>
</gene>
<name>A0AAV4ZSD4_9HYPH</name>
<comment type="caution">
    <text evidence="2">The sequence shown here is derived from an EMBL/GenBank/DDBJ whole genome shotgun (WGS) entry which is preliminary data.</text>
</comment>
<protein>
    <submittedName>
        <fullName evidence="2">Uncharacterized protein</fullName>
    </submittedName>
</protein>
<sequence>MARHRIPVLALIAALALPSAASAQQAMLTHSSWFVRAADKFPDKRIYRRFAVKPDGDMPNVELYNCPRDPDNFIHISFEMRKVRDLKEDFPSTFQKIEGRFLVNETSAFSLPGELIKSEMFFDRTPATAKDFDRVVAASDLILLFGSGNSAVKYLRTTDLDKAIPRFFEAAKVGPMKPFTSDEVLRDCLRYRSGR</sequence>
<keyword evidence="1" id="KW-0732">Signal</keyword>
<reference evidence="2" key="2">
    <citation type="submission" date="2021-08" db="EMBL/GenBank/DDBJ databases">
        <authorList>
            <person name="Tani A."/>
            <person name="Ola A."/>
            <person name="Ogura Y."/>
            <person name="Katsura K."/>
            <person name="Hayashi T."/>
        </authorList>
    </citation>
    <scope>NUCLEOTIDE SEQUENCE</scope>
    <source>
        <strain evidence="2">DSM 16372</strain>
    </source>
</reference>
<evidence type="ECO:0000313" key="2">
    <source>
        <dbReference type="EMBL" id="GJD90731.1"/>
    </source>
</evidence>
<proteinExistence type="predicted"/>
<keyword evidence="3" id="KW-1185">Reference proteome</keyword>
<accession>A0AAV4ZSD4</accession>
<organism evidence="2 3">
    <name type="scientific">Methylobacterium hispanicum</name>
    <dbReference type="NCBI Taxonomy" id="270350"/>
    <lineage>
        <taxon>Bacteria</taxon>
        <taxon>Pseudomonadati</taxon>
        <taxon>Pseudomonadota</taxon>
        <taxon>Alphaproteobacteria</taxon>
        <taxon>Hyphomicrobiales</taxon>
        <taxon>Methylobacteriaceae</taxon>
        <taxon>Methylobacterium</taxon>
    </lineage>
</organism>
<reference evidence="2" key="1">
    <citation type="journal article" date="2016" name="Front. Microbiol.">
        <title>Genome Sequence of the Piezophilic, Mesophilic Sulfate-Reducing Bacterium Desulfovibrio indicus J2T.</title>
        <authorList>
            <person name="Cao J."/>
            <person name="Maignien L."/>
            <person name="Shao Z."/>
            <person name="Alain K."/>
            <person name="Jebbar M."/>
        </authorList>
    </citation>
    <scope>NUCLEOTIDE SEQUENCE</scope>
    <source>
        <strain evidence="2">DSM 16372</strain>
    </source>
</reference>
<feature type="chain" id="PRO_5043495505" evidence="1">
    <location>
        <begin position="24"/>
        <end position="195"/>
    </location>
</feature>
<dbReference type="EMBL" id="BPQO01000020">
    <property type="protein sequence ID" value="GJD90731.1"/>
    <property type="molecule type" value="Genomic_DNA"/>
</dbReference>
<dbReference type="RefSeq" id="WP_238230921.1">
    <property type="nucleotide sequence ID" value="NZ_BPQO01000020.1"/>
</dbReference>
<evidence type="ECO:0000313" key="3">
    <source>
        <dbReference type="Proteomes" id="UP001055247"/>
    </source>
</evidence>